<evidence type="ECO:0000313" key="12">
    <source>
        <dbReference type="Proteomes" id="UP000178435"/>
    </source>
</evidence>
<keyword evidence="3 5" id="KW-0560">Oxidoreductase</keyword>
<dbReference type="NCBIfam" id="TIGR00518">
    <property type="entry name" value="alaDH"/>
    <property type="match status" value="1"/>
</dbReference>
<dbReference type="InterPro" id="IPR008143">
    <property type="entry name" value="Ala_DH/PNT_CS2"/>
</dbReference>
<accession>A0A1F7RV28</accession>
<evidence type="ECO:0000256" key="3">
    <source>
        <dbReference type="ARBA" id="ARBA00023002"/>
    </source>
</evidence>
<dbReference type="InterPro" id="IPR008141">
    <property type="entry name" value="Ala_DH"/>
</dbReference>
<keyword evidence="4 5" id="KW-0520">NAD</keyword>
<evidence type="ECO:0000256" key="4">
    <source>
        <dbReference type="ARBA" id="ARBA00023027"/>
    </source>
</evidence>
<reference evidence="11 12" key="1">
    <citation type="journal article" date="2016" name="Nat. Commun.">
        <title>Thousands of microbial genomes shed light on interconnected biogeochemical processes in an aquifer system.</title>
        <authorList>
            <person name="Anantharaman K."/>
            <person name="Brown C.T."/>
            <person name="Hug L.A."/>
            <person name="Sharon I."/>
            <person name="Castelle C.J."/>
            <person name="Probst A.J."/>
            <person name="Thomas B.C."/>
            <person name="Singh A."/>
            <person name="Wilkins M.J."/>
            <person name="Karaoz U."/>
            <person name="Brodie E.L."/>
            <person name="Williams K.H."/>
            <person name="Hubbard S.S."/>
            <person name="Banfield J.F."/>
        </authorList>
    </citation>
    <scope>NUCLEOTIDE SEQUENCE [LARGE SCALE GENOMIC DNA]</scope>
</reference>
<evidence type="ECO:0000313" key="11">
    <source>
        <dbReference type="EMBL" id="OGL45402.1"/>
    </source>
</evidence>
<feature type="binding site" evidence="8">
    <location>
        <begin position="267"/>
        <end position="270"/>
    </location>
    <ligand>
        <name>NAD(+)</name>
        <dbReference type="ChEBI" id="CHEBI:57540"/>
    </ligand>
</feature>
<feature type="domain" description="Alanine dehydrogenase/pyridine nucleotide transhydrogenase N-terminal" evidence="10">
    <location>
        <begin position="4"/>
        <end position="137"/>
    </location>
</feature>
<feature type="binding site" evidence="7">
    <location>
        <position position="75"/>
    </location>
    <ligand>
        <name>substrate</name>
    </ligand>
</feature>
<evidence type="ECO:0000256" key="1">
    <source>
        <dbReference type="ARBA" id="ARBA00005689"/>
    </source>
</evidence>
<dbReference type="EMBL" id="MGDF01000095">
    <property type="protein sequence ID" value="OGL45402.1"/>
    <property type="molecule type" value="Genomic_DNA"/>
</dbReference>
<evidence type="ECO:0000256" key="8">
    <source>
        <dbReference type="PIRSR" id="PIRSR000183-3"/>
    </source>
</evidence>
<dbReference type="PIRSF" id="PIRSF000183">
    <property type="entry name" value="Alanine_dh"/>
    <property type="match status" value="1"/>
</dbReference>
<feature type="binding site" evidence="7">
    <location>
        <position position="15"/>
    </location>
    <ligand>
        <name>substrate</name>
    </ligand>
</feature>
<feature type="binding site" evidence="8">
    <location>
        <position position="198"/>
    </location>
    <ligand>
        <name>NAD(+)</name>
        <dbReference type="ChEBI" id="CHEBI:57540"/>
    </ligand>
</feature>
<dbReference type="Pfam" id="PF01262">
    <property type="entry name" value="AlaDh_PNT_C"/>
    <property type="match status" value="1"/>
</dbReference>
<comment type="similarity">
    <text evidence="1 5">Belongs to the AlaDH/PNT family.</text>
</comment>
<gene>
    <name evidence="11" type="ORF">A2149_05775</name>
</gene>
<dbReference type="SUPFAM" id="SSF52283">
    <property type="entry name" value="Formate/glycerate dehydrogenase catalytic domain-like"/>
    <property type="match status" value="1"/>
</dbReference>
<feature type="binding site" evidence="8">
    <location>
        <position position="220"/>
    </location>
    <ligand>
        <name>NAD(+)</name>
        <dbReference type="ChEBI" id="CHEBI:57540"/>
    </ligand>
</feature>
<dbReference type="InterPro" id="IPR007698">
    <property type="entry name" value="AlaDH/PNT_NAD(H)-bd"/>
</dbReference>
<comment type="caution">
    <text evidence="11">The sequence shown here is derived from an EMBL/GenBank/DDBJ whole genome shotgun (WGS) entry which is preliminary data.</text>
</comment>
<dbReference type="Gene3D" id="3.40.50.720">
    <property type="entry name" value="NAD(P)-binding Rossmann-like Domain"/>
    <property type="match status" value="2"/>
</dbReference>
<evidence type="ECO:0000259" key="9">
    <source>
        <dbReference type="SMART" id="SM01002"/>
    </source>
</evidence>
<dbReference type="GO" id="GO:0000286">
    <property type="term" value="F:alanine dehydrogenase activity"/>
    <property type="evidence" value="ECO:0007669"/>
    <property type="project" value="UniProtKB-UniRule"/>
</dbReference>
<sequence length="370" mass="39465">MRIGVPKEIKDHEYRVGIVPSGVKALVDAGHKVYIEKGAGIGSGITDSDYRIAGAKIVQSAKELYASSEMVVKVKEPLPAEYLFLKESQILLTFLHLASDINLTQAMVDKKIIAIAYETIQLNNGTLPLLTPMSEIAGKMSIQIGASYLQKDKGGRGVLLGGVPGVKPGTVVIIGGGVAGINAAKIAVGLGAEVIVFDINLERLTYLDDIFKGRIITLMSNSENIEKFVIYADILVGAVLIPGARAPVLVKKHLVTQMKPGSVVVDVSVDQGGCIETCRPTTHSNPVFDVKGVIHYCVTNIPAAVSRTSTFALTNVTFPYVLKIANRGVNQAAAIDEALARGINVLKGKITHAAVAESFRLKYEPLKNLL</sequence>
<dbReference type="EC" id="1.4.1.1" evidence="2 5"/>
<dbReference type="GO" id="GO:0005886">
    <property type="term" value="C:plasma membrane"/>
    <property type="evidence" value="ECO:0007669"/>
    <property type="project" value="TreeGrafter"/>
</dbReference>
<dbReference type="InterPro" id="IPR007886">
    <property type="entry name" value="AlaDH/PNT_N"/>
</dbReference>
<dbReference type="FunFam" id="3.40.50.720:FF:000049">
    <property type="entry name" value="Alanine dehydrogenase"/>
    <property type="match status" value="1"/>
</dbReference>
<comment type="catalytic activity">
    <reaction evidence="5">
        <text>L-alanine + NAD(+) + H2O = pyruvate + NH4(+) + NADH + H(+)</text>
        <dbReference type="Rhea" id="RHEA:18405"/>
        <dbReference type="ChEBI" id="CHEBI:15361"/>
        <dbReference type="ChEBI" id="CHEBI:15377"/>
        <dbReference type="ChEBI" id="CHEBI:15378"/>
        <dbReference type="ChEBI" id="CHEBI:28938"/>
        <dbReference type="ChEBI" id="CHEBI:57540"/>
        <dbReference type="ChEBI" id="CHEBI:57945"/>
        <dbReference type="ChEBI" id="CHEBI:57972"/>
        <dbReference type="EC" id="1.4.1.1"/>
    </reaction>
</comment>
<name>A0A1F7RV28_9BACT</name>
<dbReference type="GO" id="GO:0042853">
    <property type="term" value="P:L-alanine catabolic process"/>
    <property type="evidence" value="ECO:0007669"/>
    <property type="project" value="InterPro"/>
</dbReference>
<dbReference type="PROSITE" id="PS00837">
    <property type="entry name" value="ALADH_PNT_2"/>
    <property type="match status" value="1"/>
</dbReference>
<dbReference type="PANTHER" id="PTHR42795">
    <property type="entry name" value="ALANINE DEHYDROGENASE"/>
    <property type="match status" value="1"/>
</dbReference>
<dbReference type="SUPFAM" id="SSF51735">
    <property type="entry name" value="NAD(P)-binding Rossmann-fold domains"/>
    <property type="match status" value="1"/>
</dbReference>
<evidence type="ECO:0000256" key="5">
    <source>
        <dbReference type="PIRNR" id="PIRNR000183"/>
    </source>
</evidence>
<feature type="binding site" evidence="8">
    <location>
        <position position="279"/>
    </location>
    <ligand>
        <name>NAD(+)</name>
        <dbReference type="ChEBI" id="CHEBI:57540"/>
    </ligand>
</feature>
<organism evidence="11 12">
    <name type="scientific">Candidatus Schekmanbacteria bacterium RBG_16_38_11</name>
    <dbReference type="NCBI Taxonomy" id="1817880"/>
    <lineage>
        <taxon>Bacteria</taxon>
        <taxon>Candidatus Schekmaniibacteriota</taxon>
    </lineage>
</organism>
<feature type="active site" description="Proton donor/acceptor" evidence="6">
    <location>
        <position position="270"/>
    </location>
</feature>
<dbReference type="PANTHER" id="PTHR42795:SF1">
    <property type="entry name" value="ALANINE DEHYDROGENASE"/>
    <property type="match status" value="1"/>
</dbReference>
<dbReference type="GO" id="GO:0000166">
    <property type="term" value="F:nucleotide binding"/>
    <property type="evidence" value="ECO:0007669"/>
    <property type="project" value="UniProtKB-KW"/>
</dbReference>
<dbReference type="SMART" id="SM01002">
    <property type="entry name" value="AlaDh_PNT_C"/>
    <property type="match status" value="1"/>
</dbReference>
<dbReference type="AlphaFoldDB" id="A0A1F7RV28"/>
<feature type="binding site" evidence="8">
    <location>
        <begin position="239"/>
        <end position="240"/>
    </location>
    <ligand>
        <name>NAD(+)</name>
        <dbReference type="ChEBI" id="CHEBI:57540"/>
    </ligand>
</feature>
<protein>
    <recommendedName>
        <fullName evidence="2 5">Alanine dehydrogenase</fullName>
        <ecNumber evidence="2 5">1.4.1.1</ecNumber>
    </recommendedName>
</protein>
<feature type="binding site" evidence="8">
    <location>
        <position position="203"/>
    </location>
    <ligand>
        <name>NAD(+)</name>
        <dbReference type="ChEBI" id="CHEBI:57540"/>
    </ligand>
</feature>
<evidence type="ECO:0000256" key="2">
    <source>
        <dbReference type="ARBA" id="ARBA00012897"/>
    </source>
</evidence>
<evidence type="ECO:0000256" key="7">
    <source>
        <dbReference type="PIRSR" id="PIRSR000183-2"/>
    </source>
</evidence>
<evidence type="ECO:0000259" key="10">
    <source>
        <dbReference type="SMART" id="SM01003"/>
    </source>
</evidence>
<dbReference type="InterPro" id="IPR036291">
    <property type="entry name" value="NAD(P)-bd_dom_sf"/>
</dbReference>
<feature type="binding site" evidence="8">
    <location>
        <position position="134"/>
    </location>
    <ligand>
        <name>NAD(+)</name>
        <dbReference type="ChEBI" id="CHEBI:57540"/>
    </ligand>
</feature>
<feature type="active site" description="Proton donor/acceptor" evidence="6">
    <location>
        <position position="96"/>
    </location>
</feature>
<dbReference type="Pfam" id="PF05222">
    <property type="entry name" value="AlaDh_PNT_N"/>
    <property type="match status" value="1"/>
</dbReference>
<dbReference type="CDD" id="cd05305">
    <property type="entry name" value="L-AlaDH"/>
    <property type="match status" value="1"/>
</dbReference>
<dbReference type="Proteomes" id="UP000178435">
    <property type="component" value="Unassembled WGS sequence"/>
</dbReference>
<dbReference type="SMART" id="SM01003">
    <property type="entry name" value="AlaDh_PNT_N"/>
    <property type="match status" value="1"/>
</dbReference>
<evidence type="ECO:0000256" key="6">
    <source>
        <dbReference type="PIRSR" id="PIRSR000183-1"/>
    </source>
</evidence>
<keyword evidence="8" id="KW-0547">Nucleotide-binding</keyword>
<feature type="domain" description="Alanine dehydrogenase/pyridine nucleotide transhydrogenase NAD(H)-binding" evidence="9">
    <location>
        <begin position="149"/>
        <end position="297"/>
    </location>
</feature>
<proteinExistence type="inferred from homology"/>